<comment type="caution">
    <text evidence="1">The sequence shown here is derived from an EMBL/GenBank/DDBJ whole genome shotgun (WGS) entry which is preliminary data.</text>
</comment>
<evidence type="ECO:0000313" key="1">
    <source>
        <dbReference type="EMBL" id="MBA8816649.1"/>
    </source>
</evidence>
<dbReference type="EMBL" id="JACGWY010000002">
    <property type="protein sequence ID" value="MBA8816649.1"/>
    <property type="molecule type" value="Genomic_DNA"/>
</dbReference>
<dbReference type="AlphaFoldDB" id="A0A7W3JPM4"/>
<name>A0A7W3JPM4_9MICO</name>
<dbReference type="Pfam" id="PF05045">
    <property type="entry name" value="RgpF"/>
    <property type="match status" value="1"/>
</dbReference>
<gene>
    <name evidence="1" type="ORF">FHX48_001722</name>
</gene>
<organism evidence="1 2">
    <name type="scientific">Microbacterium halimionae</name>
    <dbReference type="NCBI Taxonomy" id="1526413"/>
    <lineage>
        <taxon>Bacteria</taxon>
        <taxon>Bacillati</taxon>
        <taxon>Actinomycetota</taxon>
        <taxon>Actinomycetes</taxon>
        <taxon>Micrococcales</taxon>
        <taxon>Microbacteriaceae</taxon>
        <taxon>Microbacterium</taxon>
    </lineage>
</organism>
<keyword evidence="1" id="KW-0328">Glycosyltransferase</keyword>
<dbReference type="EC" id="2.4.1.-" evidence="1"/>
<keyword evidence="1" id="KW-0808">Transferase</keyword>
<dbReference type="RefSeq" id="WP_167047003.1">
    <property type="nucleotide sequence ID" value="NZ_JAAOZB010000001.1"/>
</dbReference>
<dbReference type="Proteomes" id="UP000526083">
    <property type="component" value="Unassembled WGS sequence"/>
</dbReference>
<accession>A0A7W3JPM4</accession>
<evidence type="ECO:0000313" key="2">
    <source>
        <dbReference type="Proteomes" id="UP000526083"/>
    </source>
</evidence>
<keyword evidence="2" id="KW-1185">Reference proteome</keyword>
<reference evidence="1 2" key="1">
    <citation type="submission" date="2020-07" db="EMBL/GenBank/DDBJ databases">
        <title>Sequencing the genomes of 1000 actinobacteria strains.</title>
        <authorList>
            <person name="Klenk H.-P."/>
        </authorList>
    </citation>
    <scope>NUCLEOTIDE SEQUENCE [LARGE SCALE GENOMIC DNA]</scope>
    <source>
        <strain evidence="1 2">DSM 27576</strain>
    </source>
</reference>
<sequence>MKRLALVAHFNPLGRIAPHVLRQLQDLSRTFERVVLASTSTFTPEDRTAISPYAEILERANVGQDFGSWHEALQMTDFAADYDELLLTNDSYVQLVPVESMITKMQSQPVEMWGATRTWRRGEHIQSYFLYFSTEALKSATFTSFWDLYRPAVDRRTAIAQQELGISLQMREAGFRLGSYFEPTTAEMERASRRGTHWLQRRRDRYPSKFLDLVDSDFDVSQRRDPRESRFLNPSTVYADSVFDNTRFPVVKFDTLRYDPYWLDSAALLSMCEARFPNEFDGVRKYIDTTTSFYPGRRWENDSPSSLPPLQRRRVGYTSRQARWMRARTPR</sequence>
<protein>
    <submittedName>
        <fullName evidence="1">Rhamnosyltransferase</fullName>
        <ecNumber evidence="1">2.4.1.-</ecNumber>
    </submittedName>
</protein>
<dbReference type="InterPro" id="IPR007739">
    <property type="entry name" value="RgpF"/>
</dbReference>
<proteinExistence type="predicted"/>
<dbReference type="GO" id="GO:0016757">
    <property type="term" value="F:glycosyltransferase activity"/>
    <property type="evidence" value="ECO:0007669"/>
    <property type="project" value="UniProtKB-KW"/>
</dbReference>